<feature type="region of interest" description="Disordered" evidence="1">
    <location>
        <begin position="145"/>
        <end position="180"/>
    </location>
</feature>
<gene>
    <name evidence="2" type="ORF">PMKS-002756</name>
</gene>
<evidence type="ECO:0000313" key="2">
    <source>
        <dbReference type="EMBL" id="GAV29274.1"/>
    </source>
</evidence>
<dbReference type="PANTHER" id="PTHR16291">
    <property type="entry name" value="NUCLEAR CAP-BINDING PROTEIN SUBUNIT 3"/>
    <property type="match status" value="1"/>
</dbReference>
<proteinExistence type="predicted"/>
<feature type="region of interest" description="Disordered" evidence="1">
    <location>
        <begin position="1"/>
        <end position="50"/>
    </location>
</feature>
<accession>A0A1Q2YIA4</accession>
<feature type="compositionally biased region" description="Basic and acidic residues" evidence="1">
    <location>
        <begin position="367"/>
        <end position="387"/>
    </location>
</feature>
<comment type="caution">
    <text evidence="2">The sequence shown here is derived from an EMBL/GenBank/DDBJ whole genome shotgun (WGS) entry which is preliminary data.</text>
</comment>
<reference evidence="2 3" key="1">
    <citation type="submission" date="2016-08" db="EMBL/GenBank/DDBJ databases">
        <title>Whole genome shotgun sequence of Pichia membranifaciens KS47-1.</title>
        <authorList>
            <person name="Konishi M."/>
            <person name="Ishida M."/>
            <person name="Arakawa T."/>
            <person name="Kato Y."/>
            <person name="Horiuchi J."/>
        </authorList>
    </citation>
    <scope>NUCLEOTIDE SEQUENCE [LARGE SCALE GENOMIC DNA]</scope>
    <source>
        <strain evidence="2 3">KS47-1</strain>
    </source>
</reference>
<dbReference type="Pfam" id="PF10309">
    <property type="entry name" value="NCBP3"/>
    <property type="match status" value="1"/>
</dbReference>
<dbReference type="PANTHER" id="PTHR16291:SF0">
    <property type="entry name" value="NUCLEAR CAP-BINDING PROTEIN SUBUNIT 3"/>
    <property type="match status" value="1"/>
</dbReference>
<keyword evidence="3" id="KW-1185">Reference proteome</keyword>
<dbReference type="GO" id="GO:0000340">
    <property type="term" value="F:RNA 7-methylguanosine cap binding"/>
    <property type="evidence" value="ECO:0007669"/>
    <property type="project" value="InterPro"/>
</dbReference>
<dbReference type="GO" id="GO:0005634">
    <property type="term" value="C:nucleus"/>
    <property type="evidence" value="ECO:0007669"/>
    <property type="project" value="TreeGrafter"/>
</dbReference>
<name>A0A1Q2YIA4_9ASCO</name>
<dbReference type="InterPro" id="IPR019416">
    <property type="entry name" value="NCBP3"/>
</dbReference>
<evidence type="ECO:0000256" key="1">
    <source>
        <dbReference type="SAM" id="MobiDB-lite"/>
    </source>
</evidence>
<sequence>MEIDQLVRATQAPEVVEAADSKPPHEQYVADESAMTEQEQQQEQQQEKAGVDPIITSLHLSGVDDLSTQQIKKYLDYHIKPNYSFTTRKQYAYLEYRLDWINDSEINIVFDYNLSNYSDKRTRKSHLKNNNVDLLEEIKGFAKKKVQPQITEGEADEEMKETSKGQEDSETDTGNDSLQGLENESIRGAAEALLLLTDFEDIRQEHGEFAALSIEDQFKAVDQAPKLQDRKCWDLVLSKNGTVIKTRDAKKFYNVFERVMQGKADSEEGQQNEEAVAGPTEKEGAEVFPEDTKIIKLEVRYSTELDKKVENARVFSRYYLLHGEPDKIERLPPAKERFNGARPDAARYDRDLITAAEPETQGLFGYDGDRDEREVIEPGYRERENRRRGINGRWSSDRFPVPGHGGRHKDSRISKGGPRRDRRRAGRGNGGAHGRDQLEGDLFPDFAQRRQQ</sequence>
<dbReference type="OrthoDB" id="422106at2759"/>
<organism evidence="2 3">
    <name type="scientific">Pichia membranifaciens</name>
    <dbReference type="NCBI Taxonomy" id="4926"/>
    <lineage>
        <taxon>Eukaryota</taxon>
        <taxon>Fungi</taxon>
        <taxon>Dikarya</taxon>
        <taxon>Ascomycota</taxon>
        <taxon>Saccharomycotina</taxon>
        <taxon>Pichiomycetes</taxon>
        <taxon>Pichiales</taxon>
        <taxon>Pichiaceae</taxon>
        <taxon>Pichia</taxon>
    </lineage>
</organism>
<dbReference type="Proteomes" id="UP000186136">
    <property type="component" value="Unassembled WGS sequence"/>
</dbReference>
<feature type="region of interest" description="Disordered" evidence="1">
    <location>
        <begin position="360"/>
        <end position="452"/>
    </location>
</feature>
<dbReference type="AlphaFoldDB" id="A0A1Q2YIA4"/>
<dbReference type="EMBL" id="BDGI01000108">
    <property type="protein sequence ID" value="GAV29274.1"/>
    <property type="molecule type" value="Genomic_DNA"/>
</dbReference>
<evidence type="ECO:0000313" key="3">
    <source>
        <dbReference type="Proteomes" id="UP000186136"/>
    </source>
</evidence>
<protein>
    <submittedName>
        <fullName evidence="2">Uncharacterized protein</fullName>
    </submittedName>
</protein>
<feature type="region of interest" description="Disordered" evidence="1">
    <location>
        <begin position="263"/>
        <end position="283"/>
    </location>
</feature>
<dbReference type="GO" id="GO:0003729">
    <property type="term" value="F:mRNA binding"/>
    <property type="evidence" value="ECO:0007669"/>
    <property type="project" value="InterPro"/>
</dbReference>